<protein>
    <recommendedName>
        <fullName evidence="1">F-box domain-containing protein</fullName>
    </recommendedName>
</protein>
<dbReference type="AlphaFoldDB" id="A0A2T9YM49"/>
<comment type="caution">
    <text evidence="2">The sequence shown here is derived from an EMBL/GenBank/DDBJ whole genome shotgun (WGS) entry which is preliminary data.</text>
</comment>
<keyword evidence="3" id="KW-1185">Reference proteome</keyword>
<dbReference type="Gene3D" id="1.25.40.10">
    <property type="entry name" value="Tetratricopeptide repeat domain"/>
    <property type="match status" value="1"/>
</dbReference>
<dbReference type="InterPro" id="IPR001810">
    <property type="entry name" value="F-box_dom"/>
</dbReference>
<dbReference type="Pfam" id="PF12937">
    <property type="entry name" value="F-box-like"/>
    <property type="match status" value="1"/>
</dbReference>
<evidence type="ECO:0000259" key="1">
    <source>
        <dbReference type="PROSITE" id="PS50181"/>
    </source>
</evidence>
<proteinExistence type="predicted"/>
<dbReference type="InterPro" id="IPR011990">
    <property type="entry name" value="TPR-like_helical_dom_sf"/>
</dbReference>
<dbReference type="SUPFAM" id="SSF52047">
    <property type="entry name" value="RNI-like"/>
    <property type="match status" value="1"/>
</dbReference>
<dbReference type="InterPro" id="IPR032675">
    <property type="entry name" value="LRR_dom_sf"/>
</dbReference>
<evidence type="ECO:0000313" key="3">
    <source>
        <dbReference type="Proteomes" id="UP000245383"/>
    </source>
</evidence>
<reference evidence="2 3" key="1">
    <citation type="journal article" date="2018" name="MBio">
        <title>Comparative Genomics Reveals the Core Gene Toolbox for the Fungus-Insect Symbiosis.</title>
        <authorList>
            <person name="Wang Y."/>
            <person name="Stata M."/>
            <person name="Wang W."/>
            <person name="Stajich J.E."/>
            <person name="White M.M."/>
            <person name="Moncalvo J.M."/>
        </authorList>
    </citation>
    <scope>NUCLEOTIDE SEQUENCE [LARGE SCALE GENOMIC DNA]</scope>
    <source>
        <strain evidence="2 3">SWE-8-4</strain>
    </source>
</reference>
<name>A0A2T9YM49_9FUNG</name>
<dbReference type="Gene3D" id="3.80.10.10">
    <property type="entry name" value="Ribonuclease Inhibitor"/>
    <property type="match status" value="2"/>
</dbReference>
<dbReference type="Proteomes" id="UP000245383">
    <property type="component" value="Unassembled WGS sequence"/>
</dbReference>
<dbReference type="EMBL" id="MBFR01000129">
    <property type="protein sequence ID" value="PVU93423.1"/>
    <property type="molecule type" value="Genomic_DNA"/>
</dbReference>
<dbReference type="Gene3D" id="1.20.1280.50">
    <property type="match status" value="1"/>
</dbReference>
<accession>A0A2T9YM49</accession>
<dbReference type="SUPFAM" id="SSF48452">
    <property type="entry name" value="TPR-like"/>
    <property type="match status" value="1"/>
</dbReference>
<evidence type="ECO:0000313" key="2">
    <source>
        <dbReference type="EMBL" id="PVU93423.1"/>
    </source>
</evidence>
<feature type="domain" description="F-box" evidence="1">
    <location>
        <begin position="138"/>
        <end position="185"/>
    </location>
</feature>
<dbReference type="SUPFAM" id="SSF81383">
    <property type="entry name" value="F-box domain"/>
    <property type="match status" value="1"/>
</dbReference>
<gene>
    <name evidence="2" type="ORF">BB561_003294</name>
</gene>
<organism evidence="2 3">
    <name type="scientific">Smittium simulii</name>
    <dbReference type="NCBI Taxonomy" id="133385"/>
    <lineage>
        <taxon>Eukaryota</taxon>
        <taxon>Fungi</taxon>
        <taxon>Fungi incertae sedis</taxon>
        <taxon>Zoopagomycota</taxon>
        <taxon>Kickxellomycotina</taxon>
        <taxon>Harpellomycetes</taxon>
        <taxon>Harpellales</taxon>
        <taxon>Legeriomycetaceae</taxon>
        <taxon>Smittium</taxon>
    </lineage>
</organism>
<sequence>MIEYPEEKKFNDLIIAGKRCLKAHKYNNSIEIFTELLGIKSSYSKTKVYGYRAFAFYNLKSYDKALKDAQKTLLLDSKNPNAYWLTSKIMWELCNKPGAISVLQSGILNSDKTNPNYNSLKGLLGLYTSEMLTKKKKLDPLFDIPIEITFFILEYFSITELISLKRVCKSWKNFIDSSQILWKDVTFLQQNTSTLTPRTFFIKDTLNSNLILKDHSETSYKMSFLENTTTNCFKNNCYNLYFADNFIDNQKFFKKQPISEKIITSSINNASSQLASIIIPDSRNLGSGFISALTKKSHPRLSTFCVSRLSKITETSKILPLIRNFLHTNHLTKLCFSYNSLITSEIVYNIGLHCTNLKTLDLSCTPNVDWGLVLTQTAKHSNKEWFKELQELYVENQLHNYILVSNNMSQLGINFKKLKTLSLAWNINKYRLMGLSTFNPFTEAEKINYRIFELNFAAFPNLIHACLDGLFEIYTPVLSFGLTSTDVVNSNTYIPNFCLFSCASSNNLSNNFFISMLQHSKKLKYLNLAKSRNIQNSFIESILHFSSFLTVLNLTECVGLSASDLNLLIQQCSQHLEILELASTNADDSTQLTLAKFMPKCIRKINLDQTLSTGSGLLAISKAIKNMYYLCSKCNSILSDFENYCNCLESIQAYQENKIKDLDILNLESRTPKRKFSELGKLKVQNTQNINNKNHVQSSNIQRSNITIKNILISVKNCNYISLEAVENSREQLKGTLTKILYQFC</sequence>
<dbReference type="OrthoDB" id="2218971at2759"/>
<dbReference type="STRING" id="133385.A0A2T9YM49"/>
<dbReference type="SMART" id="SM00256">
    <property type="entry name" value="FBOX"/>
    <property type="match status" value="1"/>
</dbReference>
<dbReference type="PROSITE" id="PS50181">
    <property type="entry name" value="FBOX"/>
    <property type="match status" value="1"/>
</dbReference>
<dbReference type="InterPro" id="IPR036047">
    <property type="entry name" value="F-box-like_dom_sf"/>
</dbReference>